<dbReference type="OrthoDB" id="1939627at2759"/>
<keyword evidence="3" id="KW-1185">Reference proteome</keyword>
<organism evidence="2 3">
    <name type="scientific">Nyssa sinensis</name>
    <dbReference type="NCBI Taxonomy" id="561372"/>
    <lineage>
        <taxon>Eukaryota</taxon>
        <taxon>Viridiplantae</taxon>
        <taxon>Streptophyta</taxon>
        <taxon>Embryophyta</taxon>
        <taxon>Tracheophyta</taxon>
        <taxon>Spermatophyta</taxon>
        <taxon>Magnoliopsida</taxon>
        <taxon>eudicotyledons</taxon>
        <taxon>Gunneridae</taxon>
        <taxon>Pentapetalae</taxon>
        <taxon>asterids</taxon>
        <taxon>Cornales</taxon>
        <taxon>Nyssaceae</taxon>
        <taxon>Nyssa</taxon>
    </lineage>
</organism>
<evidence type="ECO:0000313" key="2">
    <source>
        <dbReference type="EMBL" id="KAA8530125.1"/>
    </source>
</evidence>
<dbReference type="PANTHER" id="PTHR33472:SF1">
    <property type="entry name" value="EXTENSIN-RELATED"/>
    <property type="match status" value="1"/>
</dbReference>
<protein>
    <submittedName>
        <fullName evidence="2">Uncharacterized protein</fullName>
    </submittedName>
</protein>
<feature type="compositionally biased region" description="Low complexity" evidence="1">
    <location>
        <begin position="81"/>
        <end position="133"/>
    </location>
</feature>
<reference evidence="2 3" key="1">
    <citation type="submission" date="2019-09" db="EMBL/GenBank/DDBJ databases">
        <title>A chromosome-level genome assembly of the Chinese tupelo Nyssa sinensis.</title>
        <authorList>
            <person name="Yang X."/>
            <person name="Kang M."/>
            <person name="Yang Y."/>
            <person name="Xiong H."/>
            <person name="Wang M."/>
            <person name="Zhang Z."/>
            <person name="Wang Z."/>
            <person name="Wu H."/>
            <person name="Ma T."/>
            <person name="Liu J."/>
            <person name="Xi Z."/>
        </authorList>
    </citation>
    <scope>NUCLEOTIDE SEQUENCE [LARGE SCALE GENOMIC DNA]</scope>
    <source>
        <strain evidence="2">J267</strain>
        <tissue evidence="2">Leaf</tissue>
    </source>
</reference>
<name>A0A5J5AGE6_9ASTE</name>
<dbReference type="AlphaFoldDB" id="A0A5J5AGE6"/>
<sequence length="381" mass="40025">MASQQPPARPWFRTSSMARPTPAPQAQVQPLVPQPRPAFARPTFRLPIAQPQPTQPQGPYRSPPPVIAAPPAGTVPPPPTATTTTVPTSPIIKTSATSASLPTSPAPKASASSAGLPAVESSSSVPSSPKPKISAPPLPTSPVLKAPISPIHPVTSSSSVPPSPKLEVTAPSSSLPSSPAPPPPSAVPATTHCQYCSCNLTPITFETKQKTVVVQETIGKPKVMPMTSNGDFQRFVSETHISSIGKEGTNGVKSRDKGIYNKFSDSEEEFGMRVITIAGENKGAIMDLSPSNKKYGFGGNPHIIQMKDNPSNEDGKLKMKDNGNKTTLPRMAAFINSNVQGVNNSIIYNCSVTHSDPGVHLSLPTKARGDGHGSHLNDKYI</sequence>
<evidence type="ECO:0000256" key="1">
    <source>
        <dbReference type="SAM" id="MobiDB-lite"/>
    </source>
</evidence>
<evidence type="ECO:0000313" key="3">
    <source>
        <dbReference type="Proteomes" id="UP000325577"/>
    </source>
</evidence>
<feature type="compositionally biased region" description="Low complexity" evidence="1">
    <location>
        <begin position="18"/>
        <end position="31"/>
    </location>
</feature>
<dbReference type="Proteomes" id="UP000325577">
    <property type="component" value="Linkage Group LG2"/>
</dbReference>
<dbReference type="EMBL" id="CM018043">
    <property type="protein sequence ID" value="KAA8530125.1"/>
    <property type="molecule type" value="Genomic_DNA"/>
</dbReference>
<dbReference type="PANTHER" id="PTHR33472">
    <property type="entry name" value="OS01G0106600 PROTEIN"/>
    <property type="match status" value="1"/>
</dbReference>
<gene>
    <name evidence="2" type="ORF">F0562_004834</name>
</gene>
<accession>A0A5J5AGE6</accession>
<feature type="compositionally biased region" description="Low complexity" evidence="1">
    <location>
        <begin position="147"/>
        <end position="160"/>
    </location>
</feature>
<feature type="region of interest" description="Disordered" evidence="1">
    <location>
        <begin position="1"/>
        <end position="188"/>
    </location>
</feature>
<feature type="compositionally biased region" description="Pro residues" evidence="1">
    <location>
        <begin position="53"/>
        <end position="80"/>
    </location>
</feature>
<proteinExistence type="predicted"/>